<proteinExistence type="predicted"/>
<evidence type="ECO:0000256" key="1">
    <source>
        <dbReference type="SAM" id="MobiDB-lite"/>
    </source>
</evidence>
<accession>A0A0E9X959</accession>
<dbReference type="EMBL" id="GBXM01009315">
    <property type="protein sequence ID" value="JAH99262.1"/>
    <property type="molecule type" value="Transcribed_RNA"/>
</dbReference>
<name>A0A0E9X959_ANGAN</name>
<sequence>MVQNGTLWLGHTPPLHSGHVNLESGQEA</sequence>
<organism evidence="2">
    <name type="scientific">Anguilla anguilla</name>
    <name type="common">European freshwater eel</name>
    <name type="synonym">Muraena anguilla</name>
    <dbReference type="NCBI Taxonomy" id="7936"/>
    <lineage>
        <taxon>Eukaryota</taxon>
        <taxon>Metazoa</taxon>
        <taxon>Chordata</taxon>
        <taxon>Craniata</taxon>
        <taxon>Vertebrata</taxon>
        <taxon>Euteleostomi</taxon>
        <taxon>Actinopterygii</taxon>
        <taxon>Neopterygii</taxon>
        <taxon>Teleostei</taxon>
        <taxon>Anguilliformes</taxon>
        <taxon>Anguillidae</taxon>
        <taxon>Anguilla</taxon>
    </lineage>
</organism>
<evidence type="ECO:0000313" key="2">
    <source>
        <dbReference type="EMBL" id="JAH99262.1"/>
    </source>
</evidence>
<protein>
    <submittedName>
        <fullName evidence="2">Uncharacterized protein</fullName>
    </submittedName>
</protein>
<reference evidence="2" key="2">
    <citation type="journal article" date="2015" name="Fish Shellfish Immunol.">
        <title>Early steps in the European eel (Anguilla anguilla)-Vibrio vulnificus interaction in the gills: Role of the RtxA13 toxin.</title>
        <authorList>
            <person name="Callol A."/>
            <person name="Pajuelo D."/>
            <person name="Ebbesson L."/>
            <person name="Teles M."/>
            <person name="MacKenzie S."/>
            <person name="Amaro C."/>
        </authorList>
    </citation>
    <scope>NUCLEOTIDE SEQUENCE</scope>
</reference>
<feature type="region of interest" description="Disordered" evidence="1">
    <location>
        <begin position="1"/>
        <end position="28"/>
    </location>
</feature>
<reference evidence="2" key="1">
    <citation type="submission" date="2014-11" db="EMBL/GenBank/DDBJ databases">
        <authorList>
            <person name="Amaro Gonzalez C."/>
        </authorList>
    </citation>
    <scope>NUCLEOTIDE SEQUENCE</scope>
</reference>
<dbReference type="AlphaFoldDB" id="A0A0E9X959"/>